<dbReference type="InterPro" id="IPR039910">
    <property type="entry name" value="D15-like"/>
</dbReference>
<evidence type="ECO:0000313" key="7">
    <source>
        <dbReference type="EMBL" id="KYG83718.1"/>
    </source>
</evidence>
<keyword evidence="3" id="KW-0732">Signal</keyword>
<evidence type="ECO:0000256" key="1">
    <source>
        <dbReference type="ARBA" id="ARBA00004370"/>
    </source>
</evidence>
<evidence type="ECO:0000256" key="4">
    <source>
        <dbReference type="ARBA" id="ARBA00023136"/>
    </source>
</evidence>
<accession>A0A150XYC2</accession>
<dbReference type="STRING" id="296218.AWN68_02620"/>
<protein>
    <recommendedName>
        <fullName evidence="6">Bacterial surface antigen (D15) domain-containing protein</fullName>
    </recommendedName>
</protein>
<dbReference type="PANTHER" id="PTHR12815">
    <property type="entry name" value="SORTING AND ASSEMBLY MACHINERY SAMM50 PROTEIN FAMILY MEMBER"/>
    <property type="match status" value="1"/>
</dbReference>
<feature type="domain" description="Bacterial surface antigen (D15)" evidence="6">
    <location>
        <begin position="391"/>
        <end position="760"/>
    </location>
</feature>
<evidence type="ECO:0000256" key="2">
    <source>
        <dbReference type="ARBA" id="ARBA00022692"/>
    </source>
</evidence>
<dbReference type="PANTHER" id="PTHR12815:SF47">
    <property type="entry name" value="TRANSLOCATION AND ASSEMBLY MODULE SUBUNIT TAMA"/>
    <property type="match status" value="1"/>
</dbReference>
<dbReference type="Pfam" id="PF01103">
    <property type="entry name" value="Omp85"/>
    <property type="match status" value="1"/>
</dbReference>
<gene>
    <name evidence="7" type="ORF">AWN68_02620</name>
</gene>
<keyword evidence="4" id="KW-0472">Membrane</keyword>
<reference evidence="7 8" key="1">
    <citation type="submission" date="2016-01" db="EMBL/GenBank/DDBJ databases">
        <title>Genome sequencing of Roseivirga echinicomitans KMM 6058.</title>
        <authorList>
            <person name="Selvaratnam C."/>
            <person name="Thevarajoo S."/>
            <person name="Goh K.M."/>
            <person name="Ee R."/>
            <person name="Chan K.-G."/>
            <person name="Chong C.S."/>
        </authorList>
    </citation>
    <scope>NUCLEOTIDE SEQUENCE [LARGE SCALE GENOMIC DNA]</scope>
    <source>
        <strain evidence="7 8">KMM 6058</strain>
    </source>
</reference>
<dbReference type="PROSITE" id="PS51257">
    <property type="entry name" value="PROKAR_LIPOPROTEIN"/>
    <property type="match status" value="1"/>
</dbReference>
<dbReference type="EMBL" id="LRDB01000001">
    <property type="protein sequence ID" value="KYG83718.1"/>
    <property type="molecule type" value="Genomic_DNA"/>
</dbReference>
<dbReference type="AlphaFoldDB" id="A0A150XYC2"/>
<dbReference type="OrthoDB" id="9814535at2"/>
<dbReference type="Gene3D" id="2.40.160.50">
    <property type="entry name" value="membrane protein fhac: a member of the omp85/tpsb transporter family"/>
    <property type="match status" value="1"/>
</dbReference>
<evidence type="ECO:0000259" key="6">
    <source>
        <dbReference type="Pfam" id="PF01103"/>
    </source>
</evidence>
<name>A0A150XYC2_9BACT</name>
<keyword evidence="2" id="KW-0812">Transmembrane</keyword>
<sequence length="760" mass="85738">MSFRQSSVRIIFASLAGLFLVSSCSVRRFIPTDEYLLKSSSVTVSAPDSVKNIGGIEDELEGLLRPEPNAKFLGMRVGLNAHYKAQREKPGFLNKYLNRKFGEKPVYLSDVDSSRTMDLISNRLENNGFFNTKVSSFTTTKKKLASVKYKVELGQPYTLAKYELDSASGTIYEGIAQSLEESPITKGTRFSLDLMKQERERIDTYLKERGYYNFNADFLIFEADTNQYNSRRFNLFLRLKKEVPKKSLLPYKLNKVYVNPDYSLNNIASKEDAYSINGINFIQEPEFFKPKRMTPYILFKEGQPYNPKISRLTSSRLSSIGAYKFVNIRYEPAFDEVSDQDTLGLDANIYLSPLKKRSIRAELKAVTKSNGFAGPALAMVYSNRNLFRGGETLNLSGNFSYEVQLGSGEAEGLSSTQIGFETGLVIPRLLIPFNVKDTLLYAVPKTNIKFGFDLFKRSDLYNLNALNTSFGYGWRNNQAIYHEFNPISVNYVNTSNITPEFQTILDQNPFLQSSFQEQLITGSTYSFIYNQLTEGKKRNPILLVTNFEFAGNALDWVSKDTDGDGQETLFGIAYAQFFKADLNFVYNYRLSSKQTLVGRIFGGYGLPYGNSETLPFSRQFFSGGPSSVRAFRTRSLGPGSYNPTDADQGSFFDRSGDIRLEANLEYRFPIYSFLKGALFVDAGNVWLNNENAALPGGKFSSDFIKELGIGYGAGLRVDIQNFVIRFDLASPFSKPYLPVGQRTGFDLSEILFNFGIGYPF</sequence>
<organism evidence="7 8">
    <name type="scientific">Roseivirga echinicomitans</name>
    <dbReference type="NCBI Taxonomy" id="296218"/>
    <lineage>
        <taxon>Bacteria</taxon>
        <taxon>Pseudomonadati</taxon>
        <taxon>Bacteroidota</taxon>
        <taxon>Cytophagia</taxon>
        <taxon>Cytophagales</taxon>
        <taxon>Roseivirgaceae</taxon>
        <taxon>Roseivirga</taxon>
    </lineage>
</organism>
<comment type="caution">
    <text evidence="7">The sequence shown here is derived from an EMBL/GenBank/DDBJ whole genome shotgun (WGS) entry which is preliminary data.</text>
</comment>
<dbReference type="Gene3D" id="3.10.20.310">
    <property type="entry name" value="membrane protein fhac"/>
    <property type="match status" value="1"/>
</dbReference>
<evidence type="ECO:0000313" key="8">
    <source>
        <dbReference type="Proteomes" id="UP000075615"/>
    </source>
</evidence>
<dbReference type="InterPro" id="IPR000184">
    <property type="entry name" value="Bac_surfAg_D15"/>
</dbReference>
<proteinExistence type="predicted"/>
<comment type="subcellular location">
    <subcellularLocation>
        <location evidence="1">Membrane</location>
    </subcellularLocation>
</comment>
<dbReference type="GO" id="GO:0019867">
    <property type="term" value="C:outer membrane"/>
    <property type="evidence" value="ECO:0007669"/>
    <property type="project" value="InterPro"/>
</dbReference>
<keyword evidence="5" id="KW-0998">Cell outer membrane</keyword>
<evidence type="ECO:0000256" key="5">
    <source>
        <dbReference type="ARBA" id="ARBA00023237"/>
    </source>
</evidence>
<keyword evidence="8" id="KW-1185">Reference proteome</keyword>
<dbReference type="RefSeq" id="WP_068411045.1">
    <property type="nucleotide sequence ID" value="NZ_LRDB01000001.1"/>
</dbReference>
<evidence type="ECO:0000256" key="3">
    <source>
        <dbReference type="ARBA" id="ARBA00022729"/>
    </source>
</evidence>
<dbReference type="Proteomes" id="UP000075615">
    <property type="component" value="Unassembled WGS sequence"/>
</dbReference>